<organism evidence="1 2">
    <name type="scientific">Amycolatopsis thermophila</name>
    <dbReference type="NCBI Taxonomy" id="206084"/>
    <lineage>
        <taxon>Bacteria</taxon>
        <taxon>Bacillati</taxon>
        <taxon>Actinomycetota</taxon>
        <taxon>Actinomycetes</taxon>
        <taxon>Pseudonocardiales</taxon>
        <taxon>Pseudonocardiaceae</taxon>
        <taxon>Amycolatopsis</taxon>
    </lineage>
</organism>
<accession>A0ABU0EN51</accession>
<gene>
    <name evidence="1" type="ORF">FB470_000593</name>
</gene>
<proteinExistence type="predicted"/>
<dbReference type="Proteomes" id="UP001229651">
    <property type="component" value="Unassembled WGS sequence"/>
</dbReference>
<reference evidence="1 2" key="1">
    <citation type="submission" date="2023-07" db="EMBL/GenBank/DDBJ databases">
        <title>Sequencing the genomes of 1000 actinobacteria strains.</title>
        <authorList>
            <person name="Klenk H.-P."/>
        </authorList>
    </citation>
    <scope>NUCLEOTIDE SEQUENCE [LARGE SCALE GENOMIC DNA]</scope>
    <source>
        <strain evidence="1 2">DSM 45805</strain>
    </source>
</reference>
<comment type="caution">
    <text evidence="1">The sequence shown here is derived from an EMBL/GenBank/DDBJ whole genome shotgun (WGS) entry which is preliminary data.</text>
</comment>
<protein>
    <submittedName>
        <fullName evidence="1">Uncharacterized protein</fullName>
    </submittedName>
</protein>
<name>A0ABU0EN51_9PSEU</name>
<evidence type="ECO:0000313" key="1">
    <source>
        <dbReference type="EMBL" id="MDQ0376599.1"/>
    </source>
</evidence>
<dbReference type="RefSeq" id="WP_306988521.1">
    <property type="nucleotide sequence ID" value="NZ_JAUSUT010000001.1"/>
</dbReference>
<evidence type="ECO:0000313" key="2">
    <source>
        <dbReference type="Proteomes" id="UP001229651"/>
    </source>
</evidence>
<dbReference type="EMBL" id="JAUSUT010000001">
    <property type="protein sequence ID" value="MDQ0376599.1"/>
    <property type="molecule type" value="Genomic_DNA"/>
</dbReference>
<sequence length="131" mass="14782">MAIAYIEVPVYCRVGDSEENQLGVISFEPDLMTSAEARDHVVVQVQARAAEFFRDIAHELGGTRSFQRDLRDLINRHSVDNDANTADYILARYLHRCLEAFTEAVEVRDRHSAPPSRDVLLGQAAGIERRV</sequence>
<keyword evidence="2" id="KW-1185">Reference proteome</keyword>